<name>E2DQC9_LIMR1</name>
<geneLocation type="plasmid" evidence="2">
    <name>pGT231</name>
</geneLocation>
<dbReference type="AlphaFoldDB" id="E2DQC9"/>
<dbReference type="EMBL" id="GU108604">
    <property type="protein sequence ID" value="ADN64216.1"/>
    <property type="molecule type" value="Genomic_DNA"/>
</dbReference>
<keyword evidence="1" id="KW-0175">Coiled coil</keyword>
<organism evidence="2">
    <name type="scientific">Limosilactobacillus reuteri subsp. rodentium (strain DSM 17509 / CIP 109821 / 100-23)</name>
    <name type="common">Lactobacillus reuteri</name>
    <dbReference type="NCBI Taxonomy" id="349123"/>
    <lineage>
        <taxon>Bacteria</taxon>
        <taxon>Bacillati</taxon>
        <taxon>Bacillota</taxon>
        <taxon>Bacilli</taxon>
        <taxon>Lactobacillales</taxon>
        <taxon>Lactobacillaceae</taxon>
        <taxon>Limosilactobacillus</taxon>
    </lineage>
</organism>
<feature type="coiled-coil region" evidence="1">
    <location>
        <begin position="66"/>
        <end position="93"/>
    </location>
</feature>
<dbReference type="RefSeq" id="WP_013355072.1">
    <property type="nucleotide sequence ID" value="NC_014553.1"/>
</dbReference>
<reference evidence="2" key="1">
    <citation type="submission" date="2009-10" db="EMBL/GenBank/DDBJ databases">
        <title>pGT231, a novel plasmid harbored by Lactobacillus reuteri strain 100-23.</title>
        <authorList>
            <person name="Heng N.C.K."/>
            <person name="Walter J."/>
            <person name="Tannock G.W."/>
        </authorList>
    </citation>
    <scope>NUCLEOTIDE SEQUENCE</scope>
    <source>
        <strain evidence="2">100-23</strain>
        <plasmid evidence="2">pGT231</plasmid>
    </source>
</reference>
<accession>E2DQC9</accession>
<evidence type="ECO:0000256" key="1">
    <source>
        <dbReference type="SAM" id="Coils"/>
    </source>
</evidence>
<gene>
    <name evidence="2" type="ORF">LrpGT231_03</name>
</gene>
<sequence length="145" mass="17056">MQAKTYKTEVVQTRITPVDKMKIMQKVNLGQFSSQTDFFNTALNLLIKDNSNLFANISREFNTEYSINTEKQYEQLKNAYDSLKSAFNSLTALTDNYEQTAPNEFKDVLRDYLLPRIAETLKNYEDRKHISLNERYTEPDNLENY</sequence>
<keyword evidence="2" id="KW-0614">Plasmid</keyword>
<protein>
    <submittedName>
        <fullName evidence="2">Uncharacterized protein</fullName>
    </submittedName>
</protein>
<evidence type="ECO:0000313" key="2">
    <source>
        <dbReference type="EMBL" id="ADN64216.1"/>
    </source>
</evidence>
<proteinExistence type="predicted"/>